<keyword evidence="5" id="KW-0732">Signal</keyword>
<dbReference type="SUPFAM" id="SSF53850">
    <property type="entry name" value="Periplasmic binding protein-like II"/>
    <property type="match status" value="1"/>
</dbReference>
<dbReference type="RefSeq" id="WP_138285472.1">
    <property type="nucleotide sequence ID" value="NZ_CP058350.1"/>
</dbReference>
<keyword evidence="7" id="KW-1185">Reference proteome</keyword>
<dbReference type="PANTHER" id="PTHR43649">
    <property type="entry name" value="ARABINOSE-BINDING PROTEIN-RELATED"/>
    <property type="match status" value="1"/>
</dbReference>
<evidence type="ECO:0000256" key="3">
    <source>
        <dbReference type="ARBA" id="ARBA00022448"/>
    </source>
</evidence>
<comment type="subcellular location">
    <subcellularLocation>
        <location evidence="1">Periplasm</location>
    </subcellularLocation>
</comment>
<accession>A0ABX6QLG1</accession>
<evidence type="ECO:0000256" key="2">
    <source>
        <dbReference type="ARBA" id="ARBA00008520"/>
    </source>
</evidence>
<sequence length="450" mass="48871">MKKTFLMTVAAAALLAGTASAQELKFAPGEDQKFNWASFEELKKTQLNGEQLTVFGPWLGPDQELVESVLAYFEAATGADVRYTGSDSFEQQVVVDLEAGSAPNISIFPQPGLAADMAKRGFLADLGSENADWLRENYAAGQSWVDLGTYAGQDGNRAFFGFPYKTDVKSLVWYSPENFEDAGYEVPQSMEELKALTEKIVADGGTPWCIGLGSGAATGWPATDWVEDMMLRTASPEDYDKWVSNEMKFTDPVVINAINEFGWFAKNDAFVVGGAGAVASTDFRDSPKGLFASPPQCYMHRQASFIPAFFPEGTAIGEDVDFFYFPSYADKDLGNPVLGAGTTFTITKDSPAARAFIEFLKSPIAHEIWMAQKGFLTPHKGVNTEVFTDPTVRKMNDILLQATTFRFDASDLMPGAVGAGSFWTGMVDFVGGKSAEDVASGIQTSWDAIK</sequence>
<dbReference type="InterPro" id="IPR050490">
    <property type="entry name" value="Bact_solute-bd_prot1"/>
</dbReference>
<comment type="similarity">
    <text evidence="2">Belongs to the bacterial solute-binding protein 1 family.</text>
</comment>
<keyword evidence="3" id="KW-0813">Transport</keyword>
<dbReference type="Proteomes" id="UP000308530">
    <property type="component" value="Chromosome"/>
</dbReference>
<evidence type="ECO:0000256" key="4">
    <source>
        <dbReference type="ARBA" id="ARBA00022764"/>
    </source>
</evidence>
<dbReference type="InterPro" id="IPR006059">
    <property type="entry name" value="SBP"/>
</dbReference>
<evidence type="ECO:0000313" key="7">
    <source>
        <dbReference type="Proteomes" id="UP000308530"/>
    </source>
</evidence>
<name>A0ABX6QLG1_9HYPH</name>
<dbReference type="Gene3D" id="3.40.190.10">
    <property type="entry name" value="Periplasmic binding protein-like II"/>
    <property type="match status" value="2"/>
</dbReference>
<reference evidence="6 7" key="1">
    <citation type="submission" date="2020-06" db="EMBL/GenBank/DDBJ databases">
        <title>Genome sequence of Rhizobium sp strain ADMK78.</title>
        <authorList>
            <person name="Rahi P."/>
        </authorList>
    </citation>
    <scope>NUCLEOTIDE SEQUENCE [LARGE SCALE GENOMIC DNA]</scope>
    <source>
        <strain evidence="6 7">ADMK78</strain>
    </source>
</reference>
<dbReference type="PANTHER" id="PTHR43649:SF29">
    <property type="entry name" value="OSMOPROTECTIVE COMPOUNDS-BINDING PROTEIN GGTB"/>
    <property type="match status" value="1"/>
</dbReference>
<gene>
    <name evidence="6" type="ORF">FE840_007470</name>
</gene>
<evidence type="ECO:0000256" key="5">
    <source>
        <dbReference type="SAM" id="SignalP"/>
    </source>
</evidence>
<evidence type="ECO:0000256" key="1">
    <source>
        <dbReference type="ARBA" id="ARBA00004418"/>
    </source>
</evidence>
<feature type="chain" id="PRO_5045265491" evidence="5">
    <location>
        <begin position="22"/>
        <end position="450"/>
    </location>
</feature>
<protein>
    <submittedName>
        <fullName evidence="6">Carbohydrate ABC transporter substrate-binding protein</fullName>
    </submittedName>
</protein>
<keyword evidence="4" id="KW-0574">Periplasm</keyword>
<proteinExistence type="inferred from homology"/>
<dbReference type="EMBL" id="CP058350">
    <property type="protein sequence ID" value="QLF69394.1"/>
    <property type="molecule type" value="Genomic_DNA"/>
</dbReference>
<evidence type="ECO:0000313" key="6">
    <source>
        <dbReference type="EMBL" id="QLF69394.1"/>
    </source>
</evidence>
<organism evidence="6 7">
    <name type="scientific">Peteryoungia desertarenae</name>
    <dbReference type="NCBI Taxonomy" id="1813451"/>
    <lineage>
        <taxon>Bacteria</taxon>
        <taxon>Pseudomonadati</taxon>
        <taxon>Pseudomonadota</taxon>
        <taxon>Alphaproteobacteria</taxon>
        <taxon>Hyphomicrobiales</taxon>
        <taxon>Rhizobiaceae</taxon>
        <taxon>Peteryoungia</taxon>
    </lineage>
</organism>
<feature type="signal peptide" evidence="5">
    <location>
        <begin position="1"/>
        <end position="21"/>
    </location>
</feature>
<dbReference type="Pfam" id="PF01547">
    <property type="entry name" value="SBP_bac_1"/>
    <property type="match status" value="1"/>
</dbReference>